<gene>
    <name evidence="2" type="ORF">LTRI10_LOCUS11507</name>
</gene>
<dbReference type="EMBL" id="OZ034815">
    <property type="protein sequence ID" value="CAL1368295.1"/>
    <property type="molecule type" value="Genomic_DNA"/>
</dbReference>
<reference evidence="2 3" key="1">
    <citation type="submission" date="2024-04" db="EMBL/GenBank/DDBJ databases">
        <authorList>
            <person name="Fracassetti M."/>
        </authorList>
    </citation>
    <scope>NUCLEOTIDE SEQUENCE [LARGE SCALE GENOMIC DNA]</scope>
</reference>
<dbReference type="InterPro" id="IPR019557">
    <property type="entry name" value="AminoTfrase-like_pln_mobile"/>
</dbReference>
<evidence type="ECO:0000313" key="3">
    <source>
        <dbReference type="Proteomes" id="UP001497516"/>
    </source>
</evidence>
<dbReference type="Proteomes" id="UP001497516">
    <property type="component" value="Chromosome 2"/>
</dbReference>
<dbReference type="PANTHER" id="PTHR46033">
    <property type="entry name" value="PROTEIN MAIN-LIKE 2"/>
    <property type="match status" value="1"/>
</dbReference>
<evidence type="ECO:0000313" key="2">
    <source>
        <dbReference type="EMBL" id="CAL1368295.1"/>
    </source>
</evidence>
<dbReference type="PANTHER" id="PTHR46033:SF8">
    <property type="entry name" value="PROTEIN MAINTENANCE OF MERISTEMS-LIKE"/>
    <property type="match status" value="1"/>
</dbReference>
<organism evidence="2 3">
    <name type="scientific">Linum trigynum</name>
    <dbReference type="NCBI Taxonomy" id="586398"/>
    <lineage>
        <taxon>Eukaryota</taxon>
        <taxon>Viridiplantae</taxon>
        <taxon>Streptophyta</taxon>
        <taxon>Embryophyta</taxon>
        <taxon>Tracheophyta</taxon>
        <taxon>Spermatophyta</taxon>
        <taxon>Magnoliopsida</taxon>
        <taxon>eudicotyledons</taxon>
        <taxon>Gunneridae</taxon>
        <taxon>Pentapetalae</taxon>
        <taxon>rosids</taxon>
        <taxon>fabids</taxon>
        <taxon>Malpighiales</taxon>
        <taxon>Linaceae</taxon>
        <taxon>Linum</taxon>
    </lineage>
</organism>
<dbReference type="Pfam" id="PF10536">
    <property type="entry name" value="PMD"/>
    <property type="match status" value="1"/>
</dbReference>
<protein>
    <recommendedName>
        <fullName evidence="1">Aminotransferase-like plant mobile domain-containing protein</fullName>
    </recommendedName>
</protein>
<keyword evidence="3" id="KW-1185">Reference proteome</keyword>
<sequence length="242" mass="27783">MGELSWASACLANIYHHLCNASLKVVREVGGAICRCVGASTCDNLAQHKLVEYRRRLELLWEGEIKFDPYPANIVHWHLQQFPENIGQWCTRVPLICLGTVEWHLPDRCLRQFGWEQCIPLEVPESQRAFHGRDGRQGTHDWPTKLAKLIAVWENRQLQDIVTPTSVGRMGYHDSYMDRYRQTSVRYVTLEGAANGALADGIERIKALTHGKHEMGHEDVSFIRRMTNSLLGFIRAQGRDHR</sequence>
<proteinExistence type="predicted"/>
<feature type="domain" description="Aminotransferase-like plant mobile" evidence="1">
    <location>
        <begin position="46"/>
        <end position="180"/>
    </location>
</feature>
<dbReference type="GO" id="GO:0010073">
    <property type="term" value="P:meristem maintenance"/>
    <property type="evidence" value="ECO:0007669"/>
    <property type="project" value="InterPro"/>
</dbReference>
<accession>A0AAV2D765</accession>
<name>A0AAV2D765_9ROSI</name>
<evidence type="ECO:0000259" key="1">
    <source>
        <dbReference type="Pfam" id="PF10536"/>
    </source>
</evidence>
<dbReference type="InterPro" id="IPR044824">
    <property type="entry name" value="MAIN-like"/>
</dbReference>
<dbReference type="AlphaFoldDB" id="A0AAV2D765"/>